<name>A0A6J0LXB7_RAPSA</name>
<feature type="domain" description="DUF1985" evidence="6">
    <location>
        <begin position="78"/>
        <end position="217"/>
    </location>
</feature>
<dbReference type="Pfam" id="PF09331">
    <property type="entry name" value="DUF1985"/>
    <property type="match status" value="1"/>
</dbReference>
<evidence type="ECO:0000313" key="8">
    <source>
        <dbReference type="RefSeq" id="XP_018464702.2"/>
    </source>
</evidence>
<evidence type="ECO:0000256" key="2">
    <source>
        <dbReference type="ARBA" id="ARBA00022670"/>
    </source>
</evidence>
<keyword evidence="7" id="KW-1185">Reference proteome</keyword>
<evidence type="ECO:0000259" key="5">
    <source>
        <dbReference type="Pfam" id="PF02902"/>
    </source>
</evidence>
<feature type="region of interest" description="Disordered" evidence="4">
    <location>
        <begin position="584"/>
        <end position="614"/>
    </location>
</feature>
<dbReference type="AlphaFoldDB" id="A0A6J0LXB7"/>
<evidence type="ECO:0000313" key="7">
    <source>
        <dbReference type="Proteomes" id="UP000504610"/>
    </source>
</evidence>
<dbReference type="PANTHER" id="PTHR48449:SF2">
    <property type="entry name" value="UBIQUITIN-LIKE PROTEASE FAMILY PROFILE DOMAIN-CONTAINING PROTEIN"/>
    <property type="match status" value="1"/>
</dbReference>
<evidence type="ECO:0000259" key="6">
    <source>
        <dbReference type="Pfam" id="PF09331"/>
    </source>
</evidence>
<dbReference type="RefSeq" id="XP_018464702.2">
    <property type="nucleotide sequence ID" value="XM_018609200.2"/>
</dbReference>
<feature type="domain" description="Ubiquitin-like protease family profile" evidence="5">
    <location>
        <begin position="713"/>
        <end position="896"/>
    </location>
</feature>
<keyword evidence="3" id="KW-0378">Hydrolase</keyword>
<reference evidence="7" key="1">
    <citation type="journal article" date="2019" name="Database">
        <title>The radish genome database (RadishGD): an integrated information resource for radish genomics.</title>
        <authorList>
            <person name="Yu H.J."/>
            <person name="Baek S."/>
            <person name="Lee Y.J."/>
            <person name="Cho A."/>
            <person name="Mun J.H."/>
        </authorList>
    </citation>
    <scope>NUCLEOTIDE SEQUENCE [LARGE SCALE GENOMIC DNA]</scope>
    <source>
        <strain evidence="7">cv. WK10039</strain>
    </source>
</reference>
<dbReference type="PANTHER" id="PTHR48449">
    <property type="entry name" value="DUF1985 DOMAIN-CONTAINING PROTEIN"/>
    <property type="match status" value="1"/>
</dbReference>
<protein>
    <submittedName>
        <fullName evidence="8">Uncharacterized protein LOC108835987</fullName>
    </submittedName>
</protein>
<dbReference type="OrthoDB" id="1110742at2759"/>
<feature type="region of interest" description="Disordered" evidence="4">
    <location>
        <begin position="442"/>
        <end position="483"/>
    </location>
</feature>
<evidence type="ECO:0000256" key="3">
    <source>
        <dbReference type="ARBA" id="ARBA00022801"/>
    </source>
</evidence>
<dbReference type="SUPFAM" id="SSF54001">
    <property type="entry name" value="Cysteine proteinases"/>
    <property type="match status" value="1"/>
</dbReference>
<organism evidence="7 8">
    <name type="scientific">Raphanus sativus</name>
    <name type="common">Radish</name>
    <name type="synonym">Raphanus raphanistrum var. sativus</name>
    <dbReference type="NCBI Taxonomy" id="3726"/>
    <lineage>
        <taxon>Eukaryota</taxon>
        <taxon>Viridiplantae</taxon>
        <taxon>Streptophyta</taxon>
        <taxon>Embryophyta</taxon>
        <taxon>Tracheophyta</taxon>
        <taxon>Spermatophyta</taxon>
        <taxon>Magnoliopsida</taxon>
        <taxon>eudicotyledons</taxon>
        <taxon>Gunneridae</taxon>
        <taxon>Pentapetalae</taxon>
        <taxon>rosids</taxon>
        <taxon>malvids</taxon>
        <taxon>Brassicales</taxon>
        <taxon>Brassicaceae</taxon>
        <taxon>Brassiceae</taxon>
        <taxon>Raphanus</taxon>
    </lineage>
</organism>
<dbReference type="Gene3D" id="3.40.395.10">
    <property type="entry name" value="Adenoviral Proteinase, Chain A"/>
    <property type="match status" value="1"/>
</dbReference>
<dbReference type="GO" id="GO:0006508">
    <property type="term" value="P:proteolysis"/>
    <property type="evidence" value="ECO:0007669"/>
    <property type="project" value="UniProtKB-KW"/>
</dbReference>
<dbReference type="GO" id="GO:0008234">
    <property type="term" value="F:cysteine-type peptidase activity"/>
    <property type="evidence" value="ECO:0007669"/>
    <property type="project" value="InterPro"/>
</dbReference>
<dbReference type="InterPro" id="IPR003653">
    <property type="entry name" value="Peptidase_C48_C"/>
</dbReference>
<keyword evidence="2" id="KW-0645">Protease</keyword>
<dbReference type="InterPro" id="IPR015410">
    <property type="entry name" value="DUF1985"/>
</dbReference>
<proteinExistence type="inferred from homology"/>
<dbReference type="GeneID" id="108835987"/>
<reference evidence="8" key="2">
    <citation type="submission" date="2025-08" db="UniProtKB">
        <authorList>
            <consortium name="RefSeq"/>
        </authorList>
    </citation>
    <scope>IDENTIFICATION</scope>
    <source>
        <tissue evidence="8">Leaf</tissue>
    </source>
</reference>
<sequence length="901" mass="100563">MESDEATVVMDLPNRMFAAGEEPVGIRVNPYHKAGGISIILDALEEDEIEVIRKSSFGRFIELADKPSYSGRLGRFLISKQLKVKKKYEAWFLFADDPIRFSLREFAIVTGLPCGKYPKPSKKIMKDLISEKPYWHSLFGMLKEVSVSSVIKMLKSKTVTDKEIRVKYACLALLSSVILPTTHYPKISPVHAERIKDLDEFFAYPWGRLSFEMLISSIKEKDEVALSQNTIAFPGFVQALQLVMMEAIPALTEVVHEDCSLDSEIDFGEDGEENRSTGINTGHARNLDASTNVCITNIIQTPEWFENDEPEVCWSDDEGDTKVEGMIKNIGERKQFRRTMFLGGATKTDVALMREKAEAEALARKRKKRKANTQQGGIESGEAELVQSFVWEKFTSELSRVENKVDEIKRTLSDFQETMMSHITSNTKEILDYVAKITAQSSGPSLHHADDNSPAFKSPHVPVVDTNEAFNRPPIPERSDDASKTINDVIASVSLLSNQNNNLNKDNGDHSVDPLSNAPSLPTITVESTVPTSNDCITGNSANMDVETEDTADTSDNLEPWLVFPLPSFSLGLSQEEMVTDQETEKVQEPDSMVVLGPPPSPVNEPLRPARKSKRHAVVSRTLVGDYQCDKGMLNRVRQQQLSSCSGGGVTDFEAKFARLVEKLKPHSMVCLGSVNVSGKELIDVSSRLKPLSTKMCDALMHHSWFVYQSQQLVKTTKSCLFLDTKFVSQMSKTYPKFSNSSSPEEYVFSKQLMEFLSNLQTSLSGVDRFYFPFNLDKNHWVGVCVDCSAYTMLVLDCNASLRTDAVMSKELAPMSKMFPYLLKQAGRLLSARDLKPLPVERCKSIPQNGCHLDSGVTSVLMMQAHAFAGIEVCKCITPDALAYETKRLAVMVYEEHLGEI</sequence>
<comment type="similarity">
    <text evidence="1">Belongs to the peptidase C48 family.</text>
</comment>
<accession>A0A6J0LXB7</accession>
<gene>
    <name evidence="8" type="primary">LOC108835987</name>
</gene>
<dbReference type="Pfam" id="PF02902">
    <property type="entry name" value="Peptidase_C48"/>
    <property type="match status" value="1"/>
</dbReference>
<evidence type="ECO:0000256" key="4">
    <source>
        <dbReference type="SAM" id="MobiDB-lite"/>
    </source>
</evidence>
<dbReference type="Proteomes" id="UP000504610">
    <property type="component" value="Chromosome 8"/>
</dbReference>
<evidence type="ECO:0000256" key="1">
    <source>
        <dbReference type="ARBA" id="ARBA00005234"/>
    </source>
</evidence>
<dbReference type="KEGG" id="rsz:108835987"/>
<dbReference type="InterPro" id="IPR038765">
    <property type="entry name" value="Papain-like_cys_pep_sf"/>
</dbReference>